<keyword evidence="1" id="KW-0175">Coiled coil</keyword>
<sequence length="289" mass="33188">MTDKYDPKPTHQTTIYNLLNQTSKMKLAVTVLSSILAICSVTTANPVNPSSATSTETSTSTAQPTEITSTVFEDRIISYEEATRLVDISQLSESDIGLIKDYLETDREYQEMKKVYVLVKSERRSQQKLIDQLYKEYLELVYKYQQNKNNPMCQEMVQNSKLMLKEAREKLKKLRKERLELSQKFFGFSLQSHLKKEKLAELLFGNDMDSLLLFSCMEFLESNRDFVESIYEFLILRLNQQSESEQVSTSEAQSLSSSSETFIVQPTQTSSSTQATSSSTQRASRRSRI</sequence>
<name>F4P5A5_BATDJ</name>
<proteinExistence type="predicted"/>
<dbReference type="HOGENOM" id="CLU_054779_0_0_1"/>
<evidence type="ECO:0000256" key="1">
    <source>
        <dbReference type="SAM" id="Coils"/>
    </source>
</evidence>
<feature type="compositionally biased region" description="Low complexity" evidence="2">
    <location>
        <begin position="267"/>
        <end position="282"/>
    </location>
</feature>
<feature type="compositionally biased region" description="Low complexity" evidence="2">
    <location>
        <begin position="248"/>
        <end position="259"/>
    </location>
</feature>
<dbReference type="InParanoid" id="F4P5A5"/>
<dbReference type="GeneID" id="18243648"/>
<dbReference type="EMBL" id="GL882886">
    <property type="protein sequence ID" value="EGF79161.1"/>
    <property type="molecule type" value="Genomic_DNA"/>
</dbReference>
<protein>
    <submittedName>
        <fullName evidence="3">Uncharacterized protein</fullName>
    </submittedName>
</protein>
<accession>F4P5A5</accession>
<evidence type="ECO:0000256" key="2">
    <source>
        <dbReference type="SAM" id="MobiDB-lite"/>
    </source>
</evidence>
<dbReference type="Proteomes" id="UP000007241">
    <property type="component" value="Unassembled WGS sequence"/>
</dbReference>
<dbReference type="RefSeq" id="XP_006680037.1">
    <property type="nucleotide sequence ID" value="XM_006679974.1"/>
</dbReference>
<feature type="region of interest" description="Disordered" evidence="2">
    <location>
        <begin position="248"/>
        <end position="289"/>
    </location>
</feature>
<feature type="coiled-coil region" evidence="1">
    <location>
        <begin position="157"/>
        <end position="184"/>
    </location>
</feature>
<organism evidence="3 4">
    <name type="scientific">Batrachochytrium dendrobatidis (strain JAM81 / FGSC 10211)</name>
    <name type="common">Frog chytrid fungus</name>
    <dbReference type="NCBI Taxonomy" id="684364"/>
    <lineage>
        <taxon>Eukaryota</taxon>
        <taxon>Fungi</taxon>
        <taxon>Fungi incertae sedis</taxon>
        <taxon>Chytridiomycota</taxon>
        <taxon>Chytridiomycota incertae sedis</taxon>
        <taxon>Chytridiomycetes</taxon>
        <taxon>Rhizophydiales</taxon>
        <taxon>Rhizophydiales incertae sedis</taxon>
        <taxon>Batrachochytrium</taxon>
    </lineage>
</organism>
<keyword evidence="4" id="KW-1185">Reference proteome</keyword>
<gene>
    <name evidence="3" type="ORF">BATDEDRAFT_89847</name>
</gene>
<evidence type="ECO:0000313" key="3">
    <source>
        <dbReference type="EMBL" id="EGF79161.1"/>
    </source>
</evidence>
<dbReference type="AlphaFoldDB" id="F4P5A5"/>
<evidence type="ECO:0000313" key="4">
    <source>
        <dbReference type="Proteomes" id="UP000007241"/>
    </source>
</evidence>
<reference evidence="3 4" key="1">
    <citation type="submission" date="2009-12" db="EMBL/GenBank/DDBJ databases">
        <title>The draft genome of Batrachochytrium dendrobatidis.</title>
        <authorList>
            <consortium name="US DOE Joint Genome Institute (JGI-PGF)"/>
            <person name="Kuo A."/>
            <person name="Salamov A."/>
            <person name="Schmutz J."/>
            <person name="Lucas S."/>
            <person name="Pitluck S."/>
            <person name="Rosenblum E."/>
            <person name="Stajich J."/>
            <person name="Eisen M."/>
            <person name="Grigoriev I.V."/>
        </authorList>
    </citation>
    <scope>NUCLEOTIDE SEQUENCE [LARGE SCALE GENOMIC DNA]</scope>
    <source>
        <strain evidence="4">JAM81 / FGSC 10211</strain>
    </source>
</reference>